<accession>A0ACC3SNX2</accession>
<sequence length="621" mass="68945">MGETLTADMIRSMGNNTLFNRWRPTSHFSAPSGWMNDPCGAAYDPNTGLYHLMYEYHPNHVAWGNISWGHGVSRDLITWTDVTGWQNNQSEAFGTSAGGQGVYDGLSIFSGTMQPVNLQGENDGTLLAFYTGDRYLPTNWHSTYIKGTESQAFALSHDGGETWEKYEGNPVITDAPGDWNITGFRDPFFFQWSELNSLLGNTEPHWYMVIGSGVKGDDGGPRIPLYQAPANDLTNWTFLGALWEPAPNSSVGTFLETGSVGYNFEVSNFFGLRDDEDNLHYFVSMGAEGGNGSFHSSSHWSLWHEGLVNRRSNGSAAFTPISGGVGDWGNLYALTSFNDTKNNRRVQYGWSAEDIVGDDAYFSANQQGFQGAYSLPRELFVLTTRDVVNVDGNLGDMGSAKVYQQTDGTYVAQTLGHRPLPDVVAGIRNGSTQHSWPAATYNSTTMLATNGSSHMELSVTFKSHSGRVGFRVGASPDGEEYTTIYYEPSNHTVIVDRTHSSLIKEFNNETMTGYFYPYTVMQYPSNNATQELMNWNIFLDGSLLEIYINERFSLTTRIYPSMESSNGFGIYVADGAQVSVEKADSWFGLYNVWPERPMNSSSPLIWDSAEETGNYTWWTGN</sequence>
<dbReference type="Proteomes" id="UP001320706">
    <property type="component" value="Unassembled WGS sequence"/>
</dbReference>
<name>A0ACC3SNX2_9PEZI</name>
<comment type="caution">
    <text evidence="1">The sequence shown here is derived from an EMBL/GenBank/DDBJ whole genome shotgun (WGS) entry which is preliminary data.</text>
</comment>
<keyword evidence="2" id="KW-1185">Reference proteome</keyword>
<evidence type="ECO:0000313" key="2">
    <source>
        <dbReference type="Proteomes" id="UP001320706"/>
    </source>
</evidence>
<proteinExistence type="predicted"/>
<dbReference type="EMBL" id="JAMKPW020000001">
    <property type="protein sequence ID" value="KAK8221839.1"/>
    <property type="molecule type" value="Genomic_DNA"/>
</dbReference>
<protein>
    <submittedName>
        <fullName evidence="1">Uncharacterized protein</fullName>
    </submittedName>
</protein>
<evidence type="ECO:0000313" key="1">
    <source>
        <dbReference type="EMBL" id="KAK8221839.1"/>
    </source>
</evidence>
<organism evidence="1 2">
    <name type="scientific">Zalaria obscura</name>
    <dbReference type="NCBI Taxonomy" id="2024903"/>
    <lineage>
        <taxon>Eukaryota</taxon>
        <taxon>Fungi</taxon>
        <taxon>Dikarya</taxon>
        <taxon>Ascomycota</taxon>
        <taxon>Pezizomycotina</taxon>
        <taxon>Dothideomycetes</taxon>
        <taxon>Dothideomycetidae</taxon>
        <taxon>Dothideales</taxon>
        <taxon>Zalariaceae</taxon>
        <taxon>Zalaria</taxon>
    </lineage>
</organism>
<reference evidence="1" key="1">
    <citation type="submission" date="2024-02" db="EMBL/GenBank/DDBJ databases">
        <title>Metagenome Assembled Genome of Zalaria obscura JY119.</title>
        <authorList>
            <person name="Vighnesh L."/>
            <person name="Jagadeeshwari U."/>
            <person name="Venkata Ramana C."/>
            <person name="Sasikala C."/>
        </authorList>
    </citation>
    <scope>NUCLEOTIDE SEQUENCE</scope>
    <source>
        <strain evidence="1">JY119</strain>
    </source>
</reference>
<gene>
    <name evidence="1" type="ORF">M8818_000004</name>
</gene>